<name>A0AA88E8G3_FICCA</name>
<dbReference type="Proteomes" id="UP001187192">
    <property type="component" value="Unassembled WGS sequence"/>
</dbReference>
<keyword evidence="2" id="KW-1185">Reference proteome</keyword>
<reference evidence="1" key="1">
    <citation type="submission" date="2023-07" db="EMBL/GenBank/DDBJ databases">
        <title>draft genome sequence of fig (Ficus carica).</title>
        <authorList>
            <person name="Takahashi T."/>
            <person name="Nishimura K."/>
        </authorList>
    </citation>
    <scope>NUCLEOTIDE SEQUENCE</scope>
</reference>
<comment type="caution">
    <text evidence="1">The sequence shown here is derived from an EMBL/GenBank/DDBJ whole genome shotgun (WGS) entry which is preliminary data.</text>
</comment>
<protein>
    <submittedName>
        <fullName evidence="1">Uncharacterized protein</fullName>
    </submittedName>
</protein>
<accession>A0AA88E8G3</accession>
<dbReference type="AlphaFoldDB" id="A0AA88E8G3"/>
<organism evidence="1 2">
    <name type="scientific">Ficus carica</name>
    <name type="common">Common fig</name>
    <dbReference type="NCBI Taxonomy" id="3494"/>
    <lineage>
        <taxon>Eukaryota</taxon>
        <taxon>Viridiplantae</taxon>
        <taxon>Streptophyta</taxon>
        <taxon>Embryophyta</taxon>
        <taxon>Tracheophyta</taxon>
        <taxon>Spermatophyta</taxon>
        <taxon>Magnoliopsida</taxon>
        <taxon>eudicotyledons</taxon>
        <taxon>Gunneridae</taxon>
        <taxon>Pentapetalae</taxon>
        <taxon>rosids</taxon>
        <taxon>fabids</taxon>
        <taxon>Rosales</taxon>
        <taxon>Moraceae</taxon>
        <taxon>Ficeae</taxon>
        <taxon>Ficus</taxon>
    </lineage>
</organism>
<dbReference type="EMBL" id="BTGU01000570">
    <property type="protein sequence ID" value="GMN68200.1"/>
    <property type="molecule type" value="Genomic_DNA"/>
</dbReference>
<sequence>MPICSPSSPSPALRTLQDLLGSSRHARQMFDKRPHRDDSLFCNWLKQGGWLWCH</sequence>
<gene>
    <name evidence="1" type="ORF">TIFTF001_037259</name>
</gene>
<evidence type="ECO:0000313" key="2">
    <source>
        <dbReference type="Proteomes" id="UP001187192"/>
    </source>
</evidence>
<dbReference type="Gramene" id="FCD_00012056-RA">
    <property type="protein sequence ID" value="FCD_00012056-RA:cds"/>
    <property type="gene ID" value="FCD_00012056"/>
</dbReference>
<proteinExistence type="predicted"/>
<evidence type="ECO:0000313" key="1">
    <source>
        <dbReference type="EMBL" id="GMN68200.1"/>
    </source>
</evidence>